<dbReference type="OrthoDB" id="2590867at2759"/>
<name>A0A2T0A251_RHOTO</name>
<evidence type="ECO:0000313" key="3">
    <source>
        <dbReference type="Proteomes" id="UP000239560"/>
    </source>
</evidence>
<comment type="caution">
    <text evidence="2">The sequence shown here is derived from an EMBL/GenBank/DDBJ whole genome shotgun (WGS) entry which is preliminary data.</text>
</comment>
<sequence length="106" mass="10702">MRTCSPPTTRTNSMATNESNRVGTEAGEKSRGAFGAVHGAGEAIRGTINSALDGVGDGIAGRPQGTVESRESARGEESVAQKGINEFNQGVASLKGDKGAAKTPGI</sequence>
<protein>
    <submittedName>
        <fullName evidence="2">Uncharacterized protein</fullName>
    </submittedName>
</protein>
<dbReference type="Proteomes" id="UP000239560">
    <property type="component" value="Unassembled WGS sequence"/>
</dbReference>
<feature type="compositionally biased region" description="Polar residues" evidence="1">
    <location>
        <begin position="1"/>
        <end position="22"/>
    </location>
</feature>
<feature type="region of interest" description="Disordered" evidence="1">
    <location>
        <begin position="1"/>
        <end position="30"/>
    </location>
</feature>
<evidence type="ECO:0000313" key="2">
    <source>
        <dbReference type="EMBL" id="PRQ72088.1"/>
    </source>
</evidence>
<dbReference type="EMBL" id="LCTV02000010">
    <property type="protein sequence ID" value="PRQ72088.1"/>
    <property type="molecule type" value="Genomic_DNA"/>
</dbReference>
<reference evidence="2 3" key="1">
    <citation type="journal article" date="2018" name="Elife">
        <title>Functional genomics of lipid metabolism in the oleaginous yeast Rhodosporidium toruloides.</title>
        <authorList>
            <person name="Coradetti S.T."/>
            <person name="Pinel D."/>
            <person name="Geiselman G."/>
            <person name="Ito M."/>
            <person name="Mondo S."/>
            <person name="Reilly M.C."/>
            <person name="Cheng Y.F."/>
            <person name="Bauer S."/>
            <person name="Grigoriev I."/>
            <person name="Gladden J.M."/>
            <person name="Simmons B.A."/>
            <person name="Brem R."/>
            <person name="Arkin A.P."/>
            <person name="Skerker J.M."/>
        </authorList>
    </citation>
    <scope>NUCLEOTIDE SEQUENCE [LARGE SCALE GENOMIC DNA]</scope>
    <source>
        <strain evidence="2 3">NBRC 0880</strain>
    </source>
</reference>
<feature type="region of interest" description="Disordered" evidence="1">
    <location>
        <begin position="55"/>
        <end position="79"/>
    </location>
</feature>
<accession>A0A2T0A251</accession>
<gene>
    <name evidence="2" type="ORF">AAT19DRAFT_9427</name>
</gene>
<evidence type="ECO:0000256" key="1">
    <source>
        <dbReference type="SAM" id="MobiDB-lite"/>
    </source>
</evidence>
<feature type="compositionally biased region" description="Basic and acidic residues" evidence="1">
    <location>
        <begin position="68"/>
        <end position="79"/>
    </location>
</feature>
<proteinExistence type="predicted"/>
<dbReference type="AlphaFoldDB" id="A0A2T0A251"/>
<organism evidence="2 3">
    <name type="scientific">Rhodotorula toruloides</name>
    <name type="common">Yeast</name>
    <name type="synonym">Rhodosporidium toruloides</name>
    <dbReference type="NCBI Taxonomy" id="5286"/>
    <lineage>
        <taxon>Eukaryota</taxon>
        <taxon>Fungi</taxon>
        <taxon>Dikarya</taxon>
        <taxon>Basidiomycota</taxon>
        <taxon>Pucciniomycotina</taxon>
        <taxon>Microbotryomycetes</taxon>
        <taxon>Sporidiobolales</taxon>
        <taxon>Sporidiobolaceae</taxon>
        <taxon>Rhodotorula</taxon>
    </lineage>
</organism>